<name>A0A381PY33_9ZZZZ</name>
<evidence type="ECO:0000259" key="1">
    <source>
        <dbReference type="PROSITE" id="PS01031"/>
    </source>
</evidence>
<dbReference type="Pfam" id="PF00011">
    <property type="entry name" value="HSP20"/>
    <property type="match status" value="1"/>
</dbReference>
<protein>
    <recommendedName>
        <fullName evidence="1">SHSP domain-containing protein</fullName>
    </recommendedName>
</protein>
<dbReference type="PROSITE" id="PS01031">
    <property type="entry name" value="SHSP"/>
    <property type="match status" value="1"/>
</dbReference>
<sequence length="151" mass="17479">MYVIKQLNQRSLKMSLIKWKPLNNQIDTFDSLFDQFFNDFAFNPQFSLATNQPYSHMNESKKEYYLNMDLPGVEKKDVNVRLENNHVIISGERKNDTADNGHAYGKFERIFKVPSNVNVNKINANLKHGVLNIAFPKDKNAIGKEIDIKIS</sequence>
<dbReference type="SUPFAM" id="SSF49764">
    <property type="entry name" value="HSP20-like chaperones"/>
    <property type="match status" value="1"/>
</dbReference>
<dbReference type="EMBL" id="UINC01001138">
    <property type="protein sequence ID" value="SUZ71981.1"/>
    <property type="molecule type" value="Genomic_DNA"/>
</dbReference>
<proteinExistence type="predicted"/>
<dbReference type="InterPro" id="IPR008978">
    <property type="entry name" value="HSP20-like_chaperone"/>
</dbReference>
<dbReference type="InterPro" id="IPR002068">
    <property type="entry name" value="A-crystallin/Hsp20_dom"/>
</dbReference>
<dbReference type="CDD" id="cd06464">
    <property type="entry name" value="ACD_sHsps-like"/>
    <property type="match status" value="1"/>
</dbReference>
<organism evidence="2">
    <name type="scientific">marine metagenome</name>
    <dbReference type="NCBI Taxonomy" id="408172"/>
    <lineage>
        <taxon>unclassified sequences</taxon>
        <taxon>metagenomes</taxon>
        <taxon>ecological metagenomes</taxon>
    </lineage>
</organism>
<feature type="domain" description="SHSP" evidence="1">
    <location>
        <begin position="45"/>
        <end position="151"/>
    </location>
</feature>
<dbReference type="Gene3D" id="2.60.40.790">
    <property type="match status" value="1"/>
</dbReference>
<dbReference type="InterPro" id="IPR031107">
    <property type="entry name" value="Small_HSP"/>
</dbReference>
<accession>A0A381PY33</accession>
<reference evidence="2" key="1">
    <citation type="submission" date="2018-05" db="EMBL/GenBank/DDBJ databases">
        <authorList>
            <person name="Lanie J.A."/>
            <person name="Ng W.-L."/>
            <person name="Kazmierczak K.M."/>
            <person name="Andrzejewski T.M."/>
            <person name="Davidsen T.M."/>
            <person name="Wayne K.J."/>
            <person name="Tettelin H."/>
            <person name="Glass J.I."/>
            <person name="Rusch D."/>
            <person name="Podicherti R."/>
            <person name="Tsui H.-C.T."/>
            <person name="Winkler M.E."/>
        </authorList>
    </citation>
    <scope>NUCLEOTIDE SEQUENCE</scope>
</reference>
<evidence type="ECO:0000313" key="2">
    <source>
        <dbReference type="EMBL" id="SUZ71981.1"/>
    </source>
</evidence>
<gene>
    <name evidence="2" type="ORF">METZ01_LOCUS24835</name>
</gene>
<dbReference type="PANTHER" id="PTHR11527">
    <property type="entry name" value="HEAT-SHOCK PROTEIN 20 FAMILY MEMBER"/>
    <property type="match status" value="1"/>
</dbReference>
<dbReference type="AlphaFoldDB" id="A0A381PY33"/>